<dbReference type="EMBL" id="GG662213">
    <property type="protein sequence ID" value="EAS07595.2"/>
    <property type="molecule type" value="Genomic_DNA"/>
</dbReference>
<dbReference type="AlphaFoldDB" id="Q24IN0"/>
<gene>
    <name evidence="2" type="ORF">TTHERM_00918450</name>
</gene>
<reference evidence="3" key="1">
    <citation type="journal article" date="2006" name="PLoS Biol.">
        <title>Macronuclear genome sequence of the ciliate Tetrahymena thermophila, a model eukaryote.</title>
        <authorList>
            <person name="Eisen J.A."/>
            <person name="Coyne R.S."/>
            <person name="Wu M."/>
            <person name="Wu D."/>
            <person name="Thiagarajan M."/>
            <person name="Wortman J.R."/>
            <person name="Badger J.H."/>
            <person name="Ren Q."/>
            <person name="Amedeo P."/>
            <person name="Jones K.M."/>
            <person name="Tallon L.J."/>
            <person name="Delcher A.L."/>
            <person name="Salzberg S.L."/>
            <person name="Silva J.C."/>
            <person name="Haas B.J."/>
            <person name="Majoros W.H."/>
            <person name="Farzad M."/>
            <person name="Carlton J.M."/>
            <person name="Smith R.K. Jr."/>
            <person name="Garg J."/>
            <person name="Pearlman R.E."/>
            <person name="Karrer K.M."/>
            <person name="Sun L."/>
            <person name="Manning G."/>
            <person name="Elde N.C."/>
            <person name="Turkewitz A.P."/>
            <person name="Asai D.J."/>
            <person name="Wilkes D.E."/>
            <person name="Wang Y."/>
            <person name="Cai H."/>
            <person name="Collins K."/>
            <person name="Stewart B.A."/>
            <person name="Lee S.R."/>
            <person name="Wilamowska K."/>
            <person name="Weinberg Z."/>
            <person name="Ruzzo W.L."/>
            <person name="Wloga D."/>
            <person name="Gaertig J."/>
            <person name="Frankel J."/>
            <person name="Tsao C.-C."/>
            <person name="Gorovsky M.A."/>
            <person name="Keeling P.J."/>
            <person name="Waller R.F."/>
            <person name="Patron N.J."/>
            <person name="Cherry J.M."/>
            <person name="Stover N.A."/>
            <person name="Krieger C.J."/>
            <person name="del Toro C."/>
            <person name="Ryder H.F."/>
            <person name="Williamson S.C."/>
            <person name="Barbeau R.A."/>
            <person name="Hamilton E.P."/>
            <person name="Orias E."/>
        </authorList>
    </citation>
    <scope>NUCLEOTIDE SEQUENCE [LARGE SCALE GENOMIC DNA]</scope>
    <source>
        <strain evidence="3">SB210</strain>
    </source>
</reference>
<feature type="region of interest" description="Disordered" evidence="1">
    <location>
        <begin position="53"/>
        <end position="87"/>
    </location>
</feature>
<accession>Q24IN0</accession>
<proteinExistence type="predicted"/>
<name>Q24IN0_TETTS</name>
<feature type="compositionally biased region" description="Polar residues" evidence="1">
    <location>
        <begin position="53"/>
        <end position="72"/>
    </location>
</feature>
<dbReference type="HOGENOM" id="CLU_701111_0_0_1"/>
<evidence type="ECO:0000313" key="2">
    <source>
        <dbReference type="EMBL" id="EAS07595.2"/>
    </source>
</evidence>
<dbReference type="InParanoid" id="Q24IN0"/>
<protein>
    <submittedName>
        <fullName evidence="2">Uncharacterized protein</fullName>
    </submittedName>
</protein>
<dbReference type="RefSeq" id="XP_001027837.2">
    <property type="nucleotide sequence ID" value="XM_001027837.2"/>
</dbReference>
<keyword evidence="3" id="KW-1185">Reference proteome</keyword>
<evidence type="ECO:0000256" key="1">
    <source>
        <dbReference type="SAM" id="MobiDB-lite"/>
    </source>
</evidence>
<dbReference type="Proteomes" id="UP000009168">
    <property type="component" value="Unassembled WGS sequence"/>
</dbReference>
<evidence type="ECO:0000313" key="3">
    <source>
        <dbReference type="Proteomes" id="UP000009168"/>
    </source>
</evidence>
<feature type="compositionally biased region" description="Basic residues" evidence="1">
    <location>
        <begin position="73"/>
        <end position="82"/>
    </location>
</feature>
<sequence>MRRNYIINKAQTQIRYRQYHEQKMWLNNTGDYTNPFAKPEEVNLNDTSSTYYTNKRSISNKPFNSSTRSNSHNQKRTEHKLHHSPDVANFYPQNFSAQKRLYAQGIQQNQQMQSDGEYLQYYVLEKQDDDCNQNYGSDQITMESFQTPQKTKEPNYQYYPDSYQKSISPPKHSQYEKVYQENFSKQPINQTSGMYQEQYEQQNSKQHYLEPAQEVPTIQEESNEFVDQNKINEAYFSINESHIHYSDQETQQNEGSPKYQRRKFVQSKLAQARKRAISEDRNFIDNSYKYTTSNNSSLNNSSWIFYNNKARQIKQANAEQAIFGETIKSRDNFNTSFNPLENQTNDQNQKYNPNLLRQYFQKNKQFQQMLYDVKLQGSRYYQTQVSQKPRHKINFDSQNKNQIKYLNQLSLPKHVNEINQQKQFYYRKCECGAQDQIESIRNLYKKEGRCSNSFYQNSTINFGSN</sequence>
<organism evidence="2 3">
    <name type="scientific">Tetrahymena thermophila (strain SB210)</name>
    <dbReference type="NCBI Taxonomy" id="312017"/>
    <lineage>
        <taxon>Eukaryota</taxon>
        <taxon>Sar</taxon>
        <taxon>Alveolata</taxon>
        <taxon>Ciliophora</taxon>
        <taxon>Intramacronucleata</taxon>
        <taxon>Oligohymenophorea</taxon>
        <taxon>Hymenostomatida</taxon>
        <taxon>Tetrahymenina</taxon>
        <taxon>Tetrahymenidae</taxon>
        <taxon>Tetrahymena</taxon>
    </lineage>
</organism>
<dbReference type="GeneID" id="7833017"/>
<dbReference type="KEGG" id="tet:TTHERM_00918450"/>